<sequence>MQSRRFFAEFYQATTFLILKPLAAAVCTESAVVIVDLEAPTCDITQQPHPSSPQRDPGGGGHLCRACGTPCCISQARGEGMEFRAGPSLT</sequence>
<feature type="signal peptide" evidence="1">
    <location>
        <begin position="1"/>
        <end position="25"/>
    </location>
</feature>
<organism evidence="2 3">
    <name type="scientific">Mycena metata</name>
    <dbReference type="NCBI Taxonomy" id="1033252"/>
    <lineage>
        <taxon>Eukaryota</taxon>
        <taxon>Fungi</taxon>
        <taxon>Dikarya</taxon>
        <taxon>Basidiomycota</taxon>
        <taxon>Agaricomycotina</taxon>
        <taxon>Agaricomycetes</taxon>
        <taxon>Agaricomycetidae</taxon>
        <taxon>Agaricales</taxon>
        <taxon>Marasmiineae</taxon>
        <taxon>Mycenaceae</taxon>
        <taxon>Mycena</taxon>
    </lineage>
</organism>
<dbReference type="Proteomes" id="UP001215598">
    <property type="component" value="Unassembled WGS sequence"/>
</dbReference>
<evidence type="ECO:0000313" key="3">
    <source>
        <dbReference type="Proteomes" id="UP001215598"/>
    </source>
</evidence>
<comment type="caution">
    <text evidence="2">The sequence shown here is derived from an EMBL/GenBank/DDBJ whole genome shotgun (WGS) entry which is preliminary data.</text>
</comment>
<accession>A0AAD7NAJ1</accession>
<dbReference type="EMBL" id="JARKIB010000061">
    <property type="protein sequence ID" value="KAJ7751619.1"/>
    <property type="molecule type" value="Genomic_DNA"/>
</dbReference>
<protein>
    <recommendedName>
        <fullName evidence="4">Secreted protein</fullName>
    </recommendedName>
</protein>
<feature type="chain" id="PRO_5041955384" description="Secreted protein" evidence="1">
    <location>
        <begin position="26"/>
        <end position="90"/>
    </location>
</feature>
<dbReference type="AlphaFoldDB" id="A0AAD7NAJ1"/>
<reference evidence="2" key="1">
    <citation type="submission" date="2023-03" db="EMBL/GenBank/DDBJ databases">
        <title>Massive genome expansion in bonnet fungi (Mycena s.s.) driven by repeated elements and novel gene families across ecological guilds.</title>
        <authorList>
            <consortium name="Lawrence Berkeley National Laboratory"/>
            <person name="Harder C.B."/>
            <person name="Miyauchi S."/>
            <person name="Viragh M."/>
            <person name="Kuo A."/>
            <person name="Thoen E."/>
            <person name="Andreopoulos B."/>
            <person name="Lu D."/>
            <person name="Skrede I."/>
            <person name="Drula E."/>
            <person name="Henrissat B."/>
            <person name="Morin E."/>
            <person name="Kohler A."/>
            <person name="Barry K."/>
            <person name="LaButti K."/>
            <person name="Morin E."/>
            <person name="Salamov A."/>
            <person name="Lipzen A."/>
            <person name="Mereny Z."/>
            <person name="Hegedus B."/>
            <person name="Baldrian P."/>
            <person name="Stursova M."/>
            <person name="Weitz H."/>
            <person name="Taylor A."/>
            <person name="Grigoriev I.V."/>
            <person name="Nagy L.G."/>
            <person name="Martin F."/>
            <person name="Kauserud H."/>
        </authorList>
    </citation>
    <scope>NUCLEOTIDE SEQUENCE</scope>
    <source>
        <strain evidence="2">CBHHK182m</strain>
    </source>
</reference>
<gene>
    <name evidence="2" type="ORF">B0H16DRAFT_822868</name>
</gene>
<name>A0AAD7NAJ1_9AGAR</name>
<evidence type="ECO:0008006" key="4">
    <source>
        <dbReference type="Google" id="ProtNLM"/>
    </source>
</evidence>
<keyword evidence="1" id="KW-0732">Signal</keyword>
<keyword evidence="3" id="KW-1185">Reference proteome</keyword>
<evidence type="ECO:0000256" key="1">
    <source>
        <dbReference type="SAM" id="SignalP"/>
    </source>
</evidence>
<evidence type="ECO:0000313" key="2">
    <source>
        <dbReference type="EMBL" id="KAJ7751619.1"/>
    </source>
</evidence>
<proteinExistence type="predicted"/>